<accession>A0ABD2MKS4</accession>
<dbReference type="PANTHER" id="PTHR45887">
    <property type="entry name" value="TRANSLATION INITIATION FACTOR EIF-2B SUBUNIT EPSILON"/>
    <property type="match status" value="1"/>
</dbReference>
<dbReference type="Gene3D" id="2.160.10.10">
    <property type="entry name" value="Hexapeptide repeat proteins"/>
    <property type="match status" value="1"/>
</dbReference>
<keyword evidence="10" id="KW-1185">Reference proteome</keyword>
<evidence type="ECO:0000256" key="2">
    <source>
        <dbReference type="ARBA" id="ARBA00007878"/>
    </source>
</evidence>
<feature type="domain" description="W2" evidence="8">
    <location>
        <begin position="214"/>
        <end position="376"/>
    </location>
</feature>
<comment type="subcellular location">
    <subcellularLocation>
        <location evidence="1">Cytoplasm</location>
        <location evidence="1">Cytosol</location>
    </subcellularLocation>
</comment>
<dbReference type="FunFam" id="1.25.40.180:FF:000022">
    <property type="entry name" value="Translation initiation factor eIF-2B epsilon subunit"/>
    <property type="match status" value="1"/>
</dbReference>
<comment type="caution">
    <text evidence="9">The sequence shown here is derived from an EMBL/GenBank/DDBJ whole genome shotgun (WGS) entry which is preliminary data.</text>
</comment>
<dbReference type="InterPro" id="IPR011004">
    <property type="entry name" value="Trimer_LpxA-like_sf"/>
</dbReference>
<evidence type="ECO:0000313" key="9">
    <source>
        <dbReference type="EMBL" id="KAL3266920.1"/>
    </source>
</evidence>
<dbReference type="InterPro" id="IPR003307">
    <property type="entry name" value="W2_domain"/>
</dbReference>
<dbReference type="PROSITE" id="PS51363">
    <property type="entry name" value="W2"/>
    <property type="match status" value="1"/>
</dbReference>
<evidence type="ECO:0000256" key="3">
    <source>
        <dbReference type="ARBA" id="ARBA00022490"/>
    </source>
</evidence>
<protein>
    <recommendedName>
        <fullName evidence="4">Translation initiation factor eIF2B subunit epsilon</fullName>
    </recommendedName>
    <alternativeName>
        <fullName evidence="5">eIF2B GDP-GTP exchange factor subunit epsilon</fullName>
    </alternativeName>
</protein>
<dbReference type="InterPro" id="IPR051956">
    <property type="entry name" value="eIF2B_epsilon"/>
</dbReference>
<comment type="similarity">
    <text evidence="2">Belongs to the eIF-2B gamma/epsilon subunits family.</text>
</comment>
<dbReference type="SMART" id="SM00515">
    <property type="entry name" value="eIF5C"/>
    <property type="match status" value="1"/>
</dbReference>
<feature type="compositionally biased region" description="Acidic residues" evidence="7">
    <location>
        <begin position="192"/>
        <end position="206"/>
    </location>
</feature>
<evidence type="ECO:0000256" key="5">
    <source>
        <dbReference type="ARBA" id="ARBA00044345"/>
    </source>
</evidence>
<dbReference type="CDD" id="cd11558">
    <property type="entry name" value="W2_eIF2B_epsilon"/>
    <property type="match status" value="1"/>
</dbReference>
<organism evidence="9 10">
    <name type="scientific">Cryptolaemus montrouzieri</name>
    <dbReference type="NCBI Taxonomy" id="559131"/>
    <lineage>
        <taxon>Eukaryota</taxon>
        <taxon>Metazoa</taxon>
        <taxon>Ecdysozoa</taxon>
        <taxon>Arthropoda</taxon>
        <taxon>Hexapoda</taxon>
        <taxon>Insecta</taxon>
        <taxon>Pterygota</taxon>
        <taxon>Neoptera</taxon>
        <taxon>Endopterygota</taxon>
        <taxon>Coleoptera</taxon>
        <taxon>Polyphaga</taxon>
        <taxon>Cucujiformia</taxon>
        <taxon>Coccinelloidea</taxon>
        <taxon>Coccinellidae</taxon>
        <taxon>Scymninae</taxon>
        <taxon>Scymnini</taxon>
        <taxon>Cryptolaemus</taxon>
    </lineage>
</organism>
<comment type="subunit">
    <text evidence="6">Component of the translation initiation factor 2B (eIF2B) complex which is a heterodecamer of two sets of five different subunits: alpha, beta, gamma, delta and epsilon. Subunits alpha, beta and delta comprise a regulatory subcomplex and subunits epsilon and gamma comprise a catalytic subcomplex. Within the complex, the hexameric regulatory complex resides at the center, with the two heterodimeric catalytic subcomplexes bound on opposite sides.</text>
</comment>
<evidence type="ECO:0000256" key="1">
    <source>
        <dbReference type="ARBA" id="ARBA00004514"/>
    </source>
</evidence>
<dbReference type="Proteomes" id="UP001516400">
    <property type="component" value="Unassembled WGS sequence"/>
</dbReference>
<proteinExistence type="inferred from homology"/>
<name>A0ABD2MKS4_9CUCU</name>
<dbReference type="InterPro" id="IPR056764">
    <property type="entry name" value="LbH_EIF2B3/5"/>
</dbReference>
<dbReference type="Pfam" id="PF25084">
    <property type="entry name" value="LbH_EIF2B"/>
    <property type="match status" value="1"/>
</dbReference>
<dbReference type="Gene3D" id="1.25.40.180">
    <property type="match status" value="1"/>
</dbReference>
<evidence type="ECO:0000313" key="10">
    <source>
        <dbReference type="Proteomes" id="UP001516400"/>
    </source>
</evidence>
<dbReference type="PANTHER" id="PTHR45887:SF1">
    <property type="entry name" value="TRANSLATION INITIATION FACTOR EIF-2B SUBUNIT EPSILON"/>
    <property type="match status" value="1"/>
</dbReference>
<dbReference type="GO" id="GO:0005829">
    <property type="term" value="C:cytosol"/>
    <property type="evidence" value="ECO:0007669"/>
    <property type="project" value="UniProtKB-SubCell"/>
</dbReference>
<dbReference type="InterPro" id="IPR044123">
    <property type="entry name" value="W2_eIF2B_epsilon"/>
</dbReference>
<sequence length="377" mass="42879">MGSTLYLHLVKENQYGGAVTNWQNYQAISWEVQDRWAYPLVPPLKGNRILKNNVVIGENTVVAENANVSTCIFGENVSLEGNTHLENSFIMSNCKIEHDVIINSSVIGPNCTIESGSKIINTVLGYGVQIPKNKEINSELIQARKPDFCEKEEIIGKNAFIIKLDEEDYETKLYKSSLLLPLTSSNQTKESSDEDDGFSDSGDEDLSYTHSPVPDDTKLFFTEVIDSLTRGFEDELQCDNLILEINSSRYAYNVTVKEVNFNVVKAILHMYLRQPTGQRYFSQLLSYFSPILKNYIRNEVAMVDCLQAIQDAAITNEEIKENWVLFVLKWFYSKDHLSEEAILKWGKTLDSKTKFAGQVKPFLEWLEEAEEASSEDE</sequence>
<dbReference type="EMBL" id="JABFTP020000001">
    <property type="protein sequence ID" value="KAL3266920.1"/>
    <property type="molecule type" value="Genomic_DNA"/>
</dbReference>
<dbReference type="InterPro" id="IPR016024">
    <property type="entry name" value="ARM-type_fold"/>
</dbReference>
<reference evidence="9 10" key="1">
    <citation type="journal article" date="2021" name="BMC Biol.">
        <title>Horizontally acquired antibacterial genes associated with adaptive radiation of ladybird beetles.</title>
        <authorList>
            <person name="Li H.S."/>
            <person name="Tang X.F."/>
            <person name="Huang Y.H."/>
            <person name="Xu Z.Y."/>
            <person name="Chen M.L."/>
            <person name="Du X.Y."/>
            <person name="Qiu B.Y."/>
            <person name="Chen P.T."/>
            <person name="Zhang W."/>
            <person name="Slipinski A."/>
            <person name="Escalona H.E."/>
            <person name="Waterhouse R.M."/>
            <person name="Zwick A."/>
            <person name="Pang H."/>
        </authorList>
    </citation>
    <scope>NUCLEOTIDE SEQUENCE [LARGE SCALE GENOMIC DNA]</scope>
    <source>
        <strain evidence="9">SYSU2018</strain>
    </source>
</reference>
<evidence type="ECO:0000259" key="8">
    <source>
        <dbReference type="PROSITE" id="PS51363"/>
    </source>
</evidence>
<keyword evidence="3" id="KW-0963">Cytoplasm</keyword>
<evidence type="ECO:0000256" key="6">
    <source>
        <dbReference type="ARBA" id="ARBA00046432"/>
    </source>
</evidence>
<evidence type="ECO:0000256" key="7">
    <source>
        <dbReference type="SAM" id="MobiDB-lite"/>
    </source>
</evidence>
<dbReference type="AlphaFoldDB" id="A0ABD2MKS4"/>
<evidence type="ECO:0000256" key="4">
    <source>
        <dbReference type="ARBA" id="ARBA00044144"/>
    </source>
</evidence>
<feature type="region of interest" description="Disordered" evidence="7">
    <location>
        <begin position="185"/>
        <end position="211"/>
    </location>
</feature>
<dbReference type="Pfam" id="PF02020">
    <property type="entry name" value="W2"/>
    <property type="match status" value="1"/>
</dbReference>
<dbReference type="SUPFAM" id="SSF48371">
    <property type="entry name" value="ARM repeat"/>
    <property type="match status" value="1"/>
</dbReference>
<gene>
    <name evidence="9" type="ORF">HHI36_011070</name>
</gene>
<dbReference type="SUPFAM" id="SSF51161">
    <property type="entry name" value="Trimeric LpxA-like enzymes"/>
    <property type="match status" value="1"/>
</dbReference>